<feature type="domain" description="Glycoside-hydrolase family GH114 TIM-barrel" evidence="2">
    <location>
        <begin position="68"/>
        <end position="298"/>
    </location>
</feature>
<dbReference type="SUPFAM" id="SSF51445">
    <property type="entry name" value="(Trans)glycosidases"/>
    <property type="match status" value="1"/>
</dbReference>
<dbReference type="Proteomes" id="UP001612928">
    <property type="component" value="Unassembled WGS sequence"/>
</dbReference>
<dbReference type="RefSeq" id="WP_397021915.1">
    <property type="nucleotide sequence ID" value="NZ_JBITMB010000004.1"/>
</dbReference>
<evidence type="ECO:0000256" key="1">
    <source>
        <dbReference type="SAM" id="SignalP"/>
    </source>
</evidence>
<feature type="signal peptide" evidence="1">
    <location>
        <begin position="1"/>
        <end position="25"/>
    </location>
</feature>
<evidence type="ECO:0000259" key="2">
    <source>
        <dbReference type="Pfam" id="PF03537"/>
    </source>
</evidence>
<keyword evidence="1" id="KW-0732">Signal</keyword>
<dbReference type="InterPro" id="IPR004352">
    <property type="entry name" value="GH114_TIM-barrel"/>
</dbReference>
<name>A0ABW8A6A5_9ACTN</name>
<dbReference type="PANTHER" id="PTHR35273">
    <property type="entry name" value="ALPHA-1,4 POLYGALACTOSAMINIDASE, PUTATIVE (AFU_ORTHOLOGUE AFUA_3G07890)-RELATED"/>
    <property type="match status" value="1"/>
</dbReference>
<evidence type="ECO:0000313" key="4">
    <source>
        <dbReference type="Proteomes" id="UP001612928"/>
    </source>
</evidence>
<dbReference type="InterPro" id="IPR013785">
    <property type="entry name" value="Aldolase_TIM"/>
</dbReference>
<dbReference type="EMBL" id="JBITMB010000004">
    <property type="protein sequence ID" value="MFI7441943.1"/>
    <property type="molecule type" value="Genomic_DNA"/>
</dbReference>
<sequence length="306" mass="33516">MYKIFSAAVTAAALLTALVPAPAQAAQAGSTQTLRASEAVQTAANSAAAALPAPVPCKGCWRPALNTSWQWQLAAPPTKPFLDVQMYDIDGFEARDGAVVKALKAAKPGRGVVCYISAGSYEDWRPDAKSFPASVLGKKVEGWPGERWLDIRQYKGQLGKIMEARLDMCDKAGFDAVEPDLIDGFTNDTGFPLTGADQLAYNVWLANEAHERGMSIALKNDVEQIPQLLPYYDFALNEECWSHDECTTAQNEDYGYDQFVKAGKAVFQVEYELPASRFCARSNAQNFNSLVKNWDLDAKRTPCRGK</sequence>
<protein>
    <submittedName>
        <fullName evidence="3">Endo alpha-1,4 polygalactosaminidase</fullName>
    </submittedName>
</protein>
<proteinExistence type="predicted"/>
<evidence type="ECO:0000313" key="3">
    <source>
        <dbReference type="EMBL" id="MFI7441943.1"/>
    </source>
</evidence>
<dbReference type="Gene3D" id="3.20.20.70">
    <property type="entry name" value="Aldolase class I"/>
    <property type="match status" value="1"/>
</dbReference>
<reference evidence="3 4" key="1">
    <citation type="submission" date="2024-10" db="EMBL/GenBank/DDBJ databases">
        <title>The Natural Products Discovery Center: Release of the First 8490 Sequenced Strains for Exploring Actinobacteria Biosynthetic Diversity.</title>
        <authorList>
            <person name="Kalkreuter E."/>
            <person name="Kautsar S.A."/>
            <person name="Yang D."/>
            <person name="Bader C.D."/>
            <person name="Teijaro C.N."/>
            <person name="Fluegel L."/>
            <person name="Davis C.M."/>
            <person name="Simpson J.R."/>
            <person name="Lauterbach L."/>
            <person name="Steele A.D."/>
            <person name="Gui C."/>
            <person name="Meng S."/>
            <person name="Li G."/>
            <person name="Viehrig K."/>
            <person name="Ye F."/>
            <person name="Su P."/>
            <person name="Kiefer A.F."/>
            <person name="Nichols A."/>
            <person name="Cepeda A.J."/>
            <person name="Yan W."/>
            <person name="Fan B."/>
            <person name="Jiang Y."/>
            <person name="Adhikari A."/>
            <person name="Zheng C.-J."/>
            <person name="Schuster L."/>
            <person name="Cowan T.M."/>
            <person name="Smanski M.J."/>
            <person name="Chevrette M.G."/>
            <person name="De Carvalho L.P.S."/>
            <person name="Shen B."/>
        </authorList>
    </citation>
    <scope>NUCLEOTIDE SEQUENCE [LARGE SCALE GENOMIC DNA]</scope>
    <source>
        <strain evidence="3 4">NPDC049503</strain>
    </source>
</reference>
<feature type="chain" id="PRO_5045499099" evidence="1">
    <location>
        <begin position="26"/>
        <end position="306"/>
    </location>
</feature>
<dbReference type="Pfam" id="PF03537">
    <property type="entry name" value="Glyco_hydro_114"/>
    <property type="match status" value="1"/>
</dbReference>
<accession>A0ABW8A6A5</accession>
<dbReference type="InterPro" id="IPR017853">
    <property type="entry name" value="GH"/>
</dbReference>
<organism evidence="3 4">
    <name type="scientific">Nonomuraea indica</name>
    <dbReference type="NCBI Taxonomy" id="1581193"/>
    <lineage>
        <taxon>Bacteria</taxon>
        <taxon>Bacillati</taxon>
        <taxon>Actinomycetota</taxon>
        <taxon>Actinomycetes</taxon>
        <taxon>Streptosporangiales</taxon>
        <taxon>Streptosporangiaceae</taxon>
        <taxon>Nonomuraea</taxon>
    </lineage>
</organism>
<keyword evidence="4" id="KW-1185">Reference proteome</keyword>
<dbReference type="PANTHER" id="PTHR35273:SF2">
    <property type="entry name" value="ALPHA-GALACTOSIDASE"/>
    <property type="match status" value="1"/>
</dbReference>
<comment type="caution">
    <text evidence="3">The sequence shown here is derived from an EMBL/GenBank/DDBJ whole genome shotgun (WGS) entry which is preliminary data.</text>
</comment>
<gene>
    <name evidence="3" type="ORF">ACIBP5_18440</name>
</gene>